<dbReference type="KEGG" id="bang:BBAG_1499"/>
<keyword evidence="2" id="KW-1185">Reference proteome</keyword>
<evidence type="ECO:0000313" key="1">
    <source>
        <dbReference type="EMBL" id="EEP21762.1"/>
    </source>
</evidence>
<proteinExistence type="predicted"/>
<reference evidence="1" key="1">
    <citation type="submission" date="2009-04" db="EMBL/GenBank/DDBJ databases">
        <authorList>
            <person name="Weinstock G."/>
            <person name="Sodergren E."/>
            <person name="Clifton S."/>
            <person name="Fulton L."/>
            <person name="Fulton B."/>
            <person name="Courtney L."/>
            <person name="Fronick C."/>
            <person name="Harrison M."/>
            <person name="Strong C."/>
            <person name="Farmer C."/>
            <person name="Delahaunty K."/>
            <person name="Markovic C."/>
            <person name="Hall O."/>
            <person name="Minx P."/>
            <person name="Tomlinson C."/>
            <person name="Mitreva M."/>
            <person name="Nelson J."/>
            <person name="Hou S."/>
            <person name="Wollam A."/>
            <person name="Pepin K.H."/>
            <person name="Johnson M."/>
            <person name="Bhonagiri V."/>
            <person name="Nash W.E."/>
            <person name="Warren W."/>
            <person name="Chinwalla A."/>
            <person name="Mardis E.R."/>
            <person name="Wilson R.K."/>
        </authorList>
    </citation>
    <scope>NUCLEOTIDE SEQUENCE [LARGE SCALE GENOMIC DNA]</scope>
    <source>
        <strain evidence="1">DSM 20098</strain>
    </source>
</reference>
<accession>C4FCX5</accession>
<dbReference type="Proteomes" id="UP000006408">
    <property type="component" value="Unassembled WGS sequence"/>
</dbReference>
<dbReference type="EMBL" id="ABYS02000003">
    <property type="protein sequence ID" value="EEP21762.1"/>
    <property type="molecule type" value="Genomic_DNA"/>
</dbReference>
<name>C4FCX5_9BIFI</name>
<organism evidence="1 2">
    <name type="scientific">Bifidobacterium angulatum DSM 20098 = JCM 7096</name>
    <dbReference type="NCBI Taxonomy" id="518635"/>
    <lineage>
        <taxon>Bacteria</taxon>
        <taxon>Bacillati</taxon>
        <taxon>Actinomycetota</taxon>
        <taxon>Actinomycetes</taxon>
        <taxon>Bifidobacteriales</taxon>
        <taxon>Bifidobacteriaceae</taxon>
        <taxon>Bifidobacterium</taxon>
    </lineage>
</organism>
<evidence type="ECO:0000313" key="2">
    <source>
        <dbReference type="Proteomes" id="UP000006408"/>
    </source>
</evidence>
<comment type="caution">
    <text evidence="1">The sequence shown here is derived from an EMBL/GenBank/DDBJ whole genome shotgun (WGS) entry which is preliminary data.</text>
</comment>
<dbReference type="HOGENOM" id="CLU_3115029_0_0_11"/>
<gene>
    <name evidence="1" type="ORF">BIFANG_02152</name>
</gene>
<dbReference type="AlphaFoldDB" id="C4FCX5"/>
<dbReference type="PATRIC" id="fig|518635.17.peg.1581"/>
<sequence>MTRLSDSGESVMQGGLHGAWLSDSPESVTRCVQLELLMSDSAEYAMYGRN</sequence>
<protein>
    <submittedName>
        <fullName evidence="1">Uncharacterized protein</fullName>
    </submittedName>
</protein>